<dbReference type="InParanoid" id="Q0TVW3"/>
<name>Q0TVW3_PHANO</name>
<dbReference type="Proteomes" id="UP000001055">
    <property type="component" value="Unassembled WGS sequence"/>
</dbReference>
<dbReference type="AlphaFoldDB" id="Q0TVW3"/>
<accession>Q0TVW3</accession>
<reference evidence="2" key="1">
    <citation type="journal article" date="2007" name="Plant Cell">
        <title>Dothideomycete-plant interactions illuminated by genome sequencing and EST analysis of the wheat pathogen Stagonospora nodorum.</title>
        <authorList>
            <person name="Hane J.K."/>
            <person name="Lowe R.G."/>
            <person name="Solomon P.S."/>
            <person name="Tan K.C."/>
            <person name="Schoch C.L."/>
            <person name="Spatafora J.W."/>
            <person name="Crous P.W."/>
            <person name="Kodira C."/>
            <person name="Birren B.W."/>
            <person name="Galagan J.E."/>
            <person name="Torriani S.F."/>
            <person name="McDonald B.A."/>
            <person name="Oliver R.P."/>
        </authorList>
    </citation>
    <scope>NUCLEOTIDE SEQUENCE [LARGE SCALE GENOMIC DNA]</scope>
    <source>
        <strain evidence="2">SN15 / ATCC MYA-4574 / FGSC 10173</strain>
    </source>
</reference>
<evidence type="ECO:0000313" key="1">
    <source>
        <dbReference type="EMBL" id="EAT76261.1"/>
    </source>
</evidence>
<gene>
    <name evidence="1" type="ORF">SNOG_16275</name>
</gene>
<dbReference type="KEGG" id="pno:SNOG_16275"/>
<organism evidence="1 2">
    <name type="scientific">Phaeosphaeria nodorum (strain SN15 / ATCC MYA-4574 / FGSC 10173)</name>
    <name type="common">Glume blotch fungus</name>
    <name type="synonym">Parastagonospora nodorum</name>
    <dbReference type="NCBI Taxonomy" id="321614"/>
    <lineage>
        <taxon>Eukaryota</taxon>
        <taxon>Fungi</taxon>
        <taxon>Dikarya</taxon>
        <taxon>Ascomycota</taxon>
        <taxon>Pezizomycotina</taxon>
        <taxon>Dothideomycetes</taxon>
        <taxon>Pleosporomycetidae</taxon>
        <taxon>Pleosporales</taxon>
        <taxon>Pleosporineae</taxon>
        <taxon>Phaeosphaeriaceae</taxon>
        <taxon>Parastagonospora</taxon>
    </lineage>
</organism>
<sequence length="77" mass="8245">MASGVSAGFVLCEGSVLLEATMSWEVGICTGMPRITNVPKQNSELNRGAKLREAERGFITMGKTTLCQSEILATHTD</sequence>
<dbReference type="RefSeq" id="XP_001806399.1">
    <property type="nucleotide sequence ID" value="XM_001806347.1"/>
</dbReference>
<dbReference type="EMBL" id="CH445369">
    <property type="protein sequence ID" value="EAT76261.1"/>
    <property type="molecule type" value="Genomic_DNA"/>
</dbReference>
<evidence type="ECO:0000313" key="2">
    <source>
        <dbReference type="Proteomes" id="UP000001055"/>
    </source>
</evidence>
<proteinExistence type="predicted"/>
<protein>
    <submittedName>
        <fullName evidence="1">Uncharacterized protein</fullName>
    </submittedName>
</protein>
<dbReference type="GeneID" id="5983330"/>